<keyword evidence="1" id="KW-0802">TPR repeat</keyword>
<dbReference type="EMBL" id="CP091512">
    <property type="protein sequence ID" value="UOO93388.1"/>
    <property type="molecule type" value="Genomic_DNA"/>
</dbReference>
<protein>
    <submittedName>
        <fullName evidence="3">Tetratricopeptide repeat protein</fullName>
    </submittedName>
</protein>
<dbReference type="Gene3D" id="3.40.50.300">
    <property type="entry name" value="P-loop containing nucleotide triphosphate hydrolases"/>
    <property type="match status" value="1"/>
</dbReference>
<proteinExistence type="predicted"/>
<dbReference type="SUPFAM" id="SSF52540">
    <property type="entry name" value="P-loop containing nucleoside triphosphate hydrolases"/>
    <property type="match status" value="1"/>
</dbReference>
<sequence>MQNSLYRITAYAYISSLEVSLKNLVITFIGNFDISQHAFLLPQNATQKAIERLEKDIGFKDEILYIKDIIDYFDYGDLLQIISLSKNYINDIIYQEFNKNYVEFEKLIQIRNAVMHSRPISFSDYHFIFEFCINLIENTVNSQEIWYPLVSLKTEIDKDSNYVFSNFTIPDEQQLNFLGHNLPVPDYDETGLIGRDNEEKTLKELCLKQNVSVISVIGEGGIGKTALALKVAYDLLDNPEKPFDSVIWISSKTTKISFTEINDIKDAISSSIDVISHIAHDLSGIETNNLEAGLEEIRCYLNNFKIALFIDNLETILDDNIRKLVQDIGVGSKIIFTSRIGLGAYEHPIKLNGIDEKNASRFLRTLASTRSIKELQYLSEEILINYVRRMNCNPSFIKWFVSCVQAGKRPEEVLQNPDKFLTFCMSNVYQFLNDETKNLTKILLCAKGARELPELQFLTDYNAMKLQNCINLLLTTNMLNQKNKPILGTTKSSYELSELAQKFLSLMYPPTKSFRESITKKLKQLQSSADNYQYADKKMYRGTAIQIRDKKDAIIVRQLNVVMNFIKDREFQKAQKILDELKALSPEYHEIHRVYAYFYQEQENIFEAEESFELATQLAPKSPVTFYWYGRFLLDNGDTEKALEILKKAYSFEKNSPDLKITLIRAYMYQKKFHEANQLINNIDLSNLDDYLRTQFHIVKIQYFYRLGDFYYGNNNLSECLNELENMKRYYEQVPTYNRHRSLIPYMRKSNFILRKLSNKTHSVELKRKASEISNWLELLD</sequence>
<dbReference type="RefSeq" id="WP_019959127.1">
    <property type="nucleotide sequence ID" value="NZ_CP091512.1"/>
</dbReference>
<dbReference type="Proteomes" id="UP000832034">
    <property type="component" value="Chromosome"/>
</dbReference>
<gene>
    <name evidence="3" type="ORF">LVJ81_04995</name>
</gene>
<accession>A0ABY4EDG5</accession>
<dbReference type="Pfam" id="PF14559">
    <property type="entry name" value="TPR_19"/>
    <property type="match status" value="1"/>
</dbReference>
<feature type="repeat" description="TPR" evidence="1">
    <location>
        <begin position="623"/>
        <end position="656"/>
    </location>
</feature>
<organism evidence="3 4">
    <name type="scientific">Vitreoscilla stercoraria</name>
    <dbReference type="NCBI Taxonomy" id="61"/>
    <lineage>
        <taxon>Bacteria</taxon>
        <taxon>Pseudomonadati</taxon>
        <taxon>Pseudomonadota</taxon>
        <taxon>Betaproteobacteria</taxon>
        <taxon>Neisseriales</taxon>
        <taxon>Neisseriaceae</taxon>
        <taxon>Vitreoscilla</taxon>
    </lineage>
</organism>
<evidence type="ECO:0000256" key="1">
    <source>
        <dbReference type="PROSITE-ProRule" id="PRU00339"/>
    </source>
</evidence>
<dbReference type="InterPro" id="IPR002182">
    <property type="entry name" value="NB-ARC"/>
</dbReference>
<dbReference type="Gene3D" id="1.25.40.10">
    <property type="entry name" value="Tetratricopeptide repeat domain"/>
    <property type="match status" value="2"/>
</dbReference>
<reference evidence="3" key="2">
    <citation type="journal article" date="2022" name="Res Sq">
        <title>Evolution of multicellular longitudinally dividing oral cavity symbionts (Neisseriaceae).</title>
        <authorList>
            <person name="Nyongesa S."/>
            <person name="Weber P."/>
            <person name="Bernet E."/>
            <person name="Pullido F."/>
            <person name="Nieckarz M."/>
            <person name="Delaby M."/>
            <person name="Nieves C."/>
            <person name="Viehboeck T."/>
            <person name="Krause N."/>
            <person name="Rivera-Millot A."/>
            <person name="Nakamura A."/>
            <person name="Vischer N."/>
            <person name="VanNieuwenhze M."/>
            <person name="Brun Y."/>
            <person name="Cava F."/>
            <person name="Bulgheresi S."/>
            <person name="Veyrier F."/>
        </authorList>
    </citation>
    <scope>NUCLEOTIDE SEQUENCE</scope>
    <source>
        <strain evidence="3">SAG 1488-6</strain>
    </source>
</reference>
<name>A0ABY4EDG5_VITST</name>
<feature type="domain" description="NB-ARC" evidence="2">
    <location>
        <begin position="199"/>
        <end position="339"/>
    </location>
</feature>
<evidence type="ECO:0000313" key="4">
    <source>
        <dbReference type="Proteomes" id="UP000832034"/>
    </source>
</evidence>
<evidence type="ECO:0000259" key="2">
    <source>
        <dbReference type="Pfam" id="PF00931"/>
    </source>
</evidence>
<dbReference type="InterPro" id="IPR019734">
    <property type="entry name" value="TPR_rpt"/>
</dbReference>
<evidence type="ECO:0000313" key="3">
    <source>
        <dbReference type="EMBL" id="UOO93388.1"/>
    </source>
</evidence>
<keyword evidence="4" id="KW-1185">Reference proteome</keyword>
<dbReference type="InterPro" id="IPR027417">
    <property type="entry name" value="P-loop_NTPase"/>
</dbReference>
<dbReference type="Pfam" id="PF00931">
    <property type="entry name" value="NB-ARC"/>
    <property type="match status" value="1"/>
</dbReference>
<dbReference type="InterPro" id="IPR011990">
    <property type="entry name" value="TPR-like_helical_dom_sf"/>
</dbReference>
<dbReference type="SUPFAM" id="SSF48452">
    <property type="entry name" value="TPR-like"/>
    <property type="match status" value="1"/>
</dbReference>
<dbReference type="PROSITE" id="PS50005">
    <property type="entry name" value="TPR"/>
    <property type="match status" value="1"/>
</dbReference>
<reference evidence="3" key="1">
    <citation type="submission" date="2021-12" db="EMBL/GenBank/DDBJ databases">
        <authorList>
            <person name="Veyrier F.J."/>
        </authorList>
    </citation>
    <scope>NUCLEOTIDE SEQUENCE</scope>
    <source>
        <strain evidence="3">SAG 1488-6</strain>
    </source>
</reference>